<evidence type="ECO:0000259" key="6">
    <source>
        <dbReference type="Pfam" id="PF04863"/>
    </source>
</evidence>
<comment type="similarity">
    <text evidence="2">Belongs to the alliinase family.</text>
</comment>
<dbReference type="PANTHER" id="PTHR43795:SF20">
    <property type="entry name" value="TRYPTOPHAN AMINOTRANSFERASE-RELATED PROTEIN 3"/>
    <property type="match status" value="1"/>
</dbReference>
<dbReference type="InterPro" id="IPR015421">
    <property type="entry name" value="PyrdxlP-dep_Trfase_major"/>
</dbReference>
<dbReference type="CDD" id="cd00609">
    <property type="entry name" value="AAT_like"/>
    <property type="match status" value="1"/>
</dbReference>
<evidence type="ECO:0000313" key="9">
    <source>
        <dbReference type="Proteomes" id="UP000289340"/>
    </source>
</evidence>
<dbReference type="InterPro" id="IPR037029">
    <property type="entry name" value="Alliinase_N_sf"/>
</dbReference>
<evidence type="ECO:0000256" key="3">
    <source>
        <dbReference type="ARBA" id="ARBA00011738"/>
    </source>
</evidence>
<organism evidence="8 9">
    <name type="scientific">Glycine soja</name>
    <name type="common">Wild soybean</name>
    <dbReference type="NCBI Taxonomy" id="3848"/>
    <lineage>
        <taxon>Eukaryota</taxon>
        <taxon>Viridiplantae</taxon>
        <taxon>Streptophyta</taxon>
        <taxon>Embryophyta</taxon>
        <taxon>Tracheophyta</taxon>
        <taxon>Spermatophyta</taxon>
        <taxon>Magnoliopsida</taxon>
        <taxon>eudicotyledons</taxon>
        <taxon>Gunneridae</taxon>
        <taxon>Pentapetalae</taxon>
        <taxon>rosids</taxon>
        <taxon>fabids</taxon>
        <taxon>Fabales</taxon>
        <taxon>Fabaceae</taxon>
        <taxon>Papilionoideae</taxon>
        <taxon>50 kb inversion clade</taxon>
        <taxon>NPAAA clade</taxon>
        <taxon>indigoferoid/millettioid clade</taxon>
        <taxon>Phaseoleae</taxon>
        <taxon>Glycine</taxon>
        <taxon>Glycine subgen. Soja</taxon>
    </lineage>
</organism>
<keyword evidence="5" id="KW-0663">Pyridoxal phosphate</keyword>
<dbReference type="InterPro" id="IPR006947">
    <property type="entry name" value="EGF_alliinase"/>
</dbReference>
<evidence type="ECO:0000256" key="1">
    <source>
        <dbReference type="ARBA" id="ARBA00001933"/>
    </source>
</evidence>
<keyword evidence="9" id="KW-1185">Reference proteome</keyword>
<dbReference type="EMBL" id="QZWG01000016">
    <property type="protein sequence ID" value="RZB61308.1"/>
    <property type="molecule type" value="Genomic_DNA"/>
</dbReference>
<dbReference type="GO" id="GO:0006520">
    <property type="term" value="P:amino acid metabolic process"/>
    <property type="evidence" value="ECO:0007669"/>
    <property type="project" value="TreeGrafter"/>
</dbReference>
<dbReference type="Pfam" id="PF04863">
    <property type="entry name" value="EGF_alliinase"/>
    <property type="match status" value="1"/>
</dbReference>
<evidence type="ECO:0000256" key="4">
    <source>
        <dbReference type="ARBA" id="ARBA00022576"/>
    </source>
</evidence>
<evidence type="ECO:0000256" key="5">
    <source>
        <dbReference type="ARBA" id="ARBA00022898"/>
    </source>
</evidence>
<sequence length="486" mass="54953">MDNMATSLQKSRSATKKLLEDFTKKRRLESPKEQVQSPMKLKFIIVLCASISTFVCMGEWEPTWSTRAAEEAEAVAAIPCSGHGRAYLDGLILKDMNKSRCECNSCYAGSDCSQFLSDCPANADGGDPYFMEPFWMQHAASSAILVSGWHRMSYSYSDGSVISQLLVEYIKKVHGIVGNAITEGKYIVFGSGSTQLLNAAVYALSPDPSMSPAKVVATAPYYPLYREQTQFFNSRDFSYEGDTSLWKNNTNSSFRFIEFVTSPNNPDGKLNKGILKGSDVKTIYDRAYYWPHFTAIPSPADDDLMLFSISKLTGHAGSRFGWAIIKDEAVYQKMMIYLRLSAMGVSRDVQLRVLKLLDVATEGDGKEIFQFTYSTMRDRWIRLKQIIYKSKRFSLQKLSPQYCTFFKRVRDPSPAYAWLKCERQQDMNCYETLKAAGIIGRKGSNFSADERYVRLSLIKSQDDFEILTNKLRSLVAKEWESNPASI</sequence>
<comment type="caution">
    <text evidence="8">The sequence shown here is derived from an EMBL/GenBank/DDBJ whole genome shotgun (WGS) entry which is preliminary data.</text>
</comment>
<dbReference type="Pfam" id="PF04864">
    <property type="entry name" value="Alliinase_C"/>
    <property type="match status" value="1"/>
</dbReference>
<reference evidence="8 9" key="1">
    <citation type="submission" date="2018-09" db="EMBL/GenBank/DDBJ databases">
        <title>A high-quality reference genome of wild soybean provides a powerful tool to mine soybean genomes.</title>
        <authorList>
            <person name="Xie M."/>
            <person name="Chung C.Y.L."/>
            <person name="Li M.-W."/>
            <person name="Wong F.-L."/>
            <person name="Chan T.-F."/>
            <person name="Lam H.-M."/>
        </authorList>
    </citation>
    <scope>NUCLEOTIDE SEQUENCE [LARGE SCALE GENOMIC DNA]</scope>
    <source>
        <strain evidence="9">cv. W05</strain>
        <tissue evidence="8">Hypocotyl of etiolated seedlings</tissue>
    </source>
</reference>
<protein>
    <submittedName>
        <fullName evidence="8">Tryptophan aminotransferase-related protein 4 isoform A</fullName>
    </submittedName>
</protein>
<dbReference type="PANTHER" id="PTHR43795">
    <property type="entry name" value="BIFUNCTIONAL ASPARTATE AMINOTRANSFERASE AND GLUTAMATE/ASPARTATE-PREPHENATE AMINOTRANSFERASE-RELATED"/>
    <property type="match status" value="1"/>
</dbReference>
<dbReference type="GO" id="GO:0016846">
    <property type="term" value="F:carbon-sulfur lyase activity"/>
    <property type="evidence" value="ECO:0007669"/>
    <property type="project" value="InterPro"/>
</dbReference>
<dbReference type="InterPro" id="IPR015424">
    <property type="entry name" value="PyrdxlP-dep_Trfase"/>
</dbReference>
<dbReference type="Gene3D" id="2.10.25.30">
    <property type="entry name" value="EGF-like, alliinase"/>
    <property type="match status" value="1"/>
</dbReference>
<keyword evidence="4 8" id="KW-0032">Aminotransferase</keyword>
<keyword evidence="8" id="KW-0808">Transferase</keyword>
<comment type="cofactor">
    <cofactor evidence="1">
        <name>pyridoxal 5'-phosphate</name>
        <dbReference type="ChEBI" id="CHEBI:597326"/>
    </cofactor>
</comment>
<proteinExistence type="inferred from homology"/>
<dbReference type="GO" id="GO:0008483">
    <property type="term" value="F:transaminase activity"/>
    <property type="evidence" value="ECO:0007669"/>
    <property type="project" value="UniProtKB-KW"/>
</dbReference>
<evidence type="ECO:0000256" key="2">
    <source>
        <dbReference type="ARBA" id="ARBA00006312"/>
    </source>
</evidence>
<dbReference type="InterPro" id="IPR015422">
    <property type="entry name" value="PyrdxlP-dep_Trfase_small"/>
</dbReference>
<dbReference type="InterPro" id="IPR006948">
    <property type="entry name" value="Alliinase_C"/>
</dbReference>
<dbReference type="Gene3D" id="3.90.1150.10">
    <property type="entry name" value="Aspartate Aminotransferase, domain 1"/>
    <property type="match status" value="1"/>
</dbReference>
<feature type="domain" description="Alliinase EGF-like" evidence="6">
    <location>
        <begin position="63"/>
        <end position="119"/>
    </location>
</feature>
<dbReference type="Gene3D" id="3.40.640.10">
    <property type="entry name" value="Type I PLP-dependent aspartate aminotransferase-like (Major domain)"/>
    <property type="match status" value="1"/>
</dbReference>
<dbReference type="AlphaFoldDB" id="A0A445GJA4"/>
<evidence type="ECO:0000259" key="7">
    <source>
        <dbReference type="Pfam" id="PF04864"/>
    </source>
</evidence>
<dbReference type="Proteomes" id="UP000289340">
    <property type="component" value="Chromosome 16"/>
</dbReference>
<comment type="subunit">
    <text evidence="3">Homodimer.</text>
</comment>
<accession>A0A445GJA4</accession>
<gene>
    <name evidence="8" type="ORF">D0Y65_043860</name>
</gene>
<dbReference type="SUPFAM" id="SSF53383">
    <property type="entry name" value="PLP-dependent transferases"/>
    <property type="match status" value="1"/>
</dbReference>
<feature type="domain" description="Alliinase C-terminal" evidence="7">
    <location>
        <begin position="121"/>
        <end position="474"/>
    </location>
</feature>
<evidence type="ECO:0000313" key="8">
    <source>
        <dbReference type="EMBL" id="RZB61308.1"/>
    </source>
</evidence>
<name>A0A445GJA4_GLYSO</name>
<dbReference type="InterPro" id="IPR050478">
    <property type="entry name" value="Ethylene_sulfur-biosynth"/>
</dbReference>